<dbReference type="EMBL" id="JBHSGN010000081">
    <property type="protein sequence ID" value="MFC4674875.1"/>
    <property type="molecule type" value="Genomic_DNA"/>
</dbReference>
<organism evidence="1 2">
    <name type="scientific">Dysgonomonas termitidis</name>
    <dbReference type="NCBI Taxonomy" id="1516126"/>
    <lineage>
        <taxon>Bacteria</taxon>
        <taxon>Pseudomonadati</taxon>
        <taxon>Bacteroidota</taxon>
        <taxon>Bacteroidia</taxon>
        <taxon>Bacteroidales</taxon>
        <taxon>Dysgonomonadaceae</taxon>
        <taxon>Dysgonomonas</taxon>
    </lineage>
</organism>
<protein>
    <submittedName>
        <fullName evidence="1">Uncharacterized protein</fullName>
    </submittedName>
</protein>
<accession>A0ABV9KXB1</accession>
<proteinExistence type="predicted"/>
<reference evidence="2" key="1">
    <citation type="journal article" date="2019" name="Int. J. Syst. Evol. Microbiol.">
        <title>The Global Catalogue of Microorganisms (GCM) 10K type strain sequencing project: providing services to taxonomists for standard genome sequencing and annotation.</title>
        <authorList>
            <consortium name="The Broad Institute Genomics Platform"/>
            <consortium name="The Broad Institute Genome Sequencing Center for Infectious Disease"/>
            <person name="Wu L."/>
            <person name="Ma J."/>
        </authorList>
    </citation>
    <scope>NUCLEOTIDE SEQUENCE [LARGE SCALE GENOMIC DNA]</scope>
    <source>
        <strain evidence="2">CCUG 66188</strain>
    </source>
</reference>
<keyword evidence="2" id="KW-1185">Reference proteome</keyword>
<sequence length="302" mass="35023">MDKDKKPGAGFETGGLIERISGSTLSSAWKNGKAGQFKDVEDNCCYRFLETDEHYMAYKEEAGQPHMLPVVICGFCAYLIKKWGKDTLAIYNGYMDMRLGEYRERHRNDADLPFRNLEEEFYFRHRIDEEELFRQSQGLFEYLSDNEAEIIRSYTDNYFRYIETKTPIRVKETQKQDRNNISHPPCFSRTFTATELEQLYTGLVKGEFISAGTSYSHFCSVFGGTPIPGDETPFSPLQWMGTVKELHYFISRHFPKEINQWLKAAQCFTKDNKPINKKSLSTAMDKYDNPPESSAVIDRLLS</sequence>
<dbReference type="RefSeq" id="WP_379997552.1">
    <property type="nucleotide sequence ID" value="NZ_JBHSGN010000081.1"/>
</dbReference>
<evidence type="ECO:0000313" key="1">
    <source>
        <dbReference type="EMBL" id="MFC4674875.1"/>
    </source>
</evidence>
<comment type="caution">
    <text evidence="1">The sequence shown here is derived from an EMBL/GenBank/DDBJ whole genome shotgun (WGS) entry which is preliminary data.</text>
</comment>
<gene>
    <name evidence="1" type="ORF">ACFO6W_14315</name>
</gene>
<name>A0ABV9KXB1_9BACT</name>
<dbReference type="Proteomes" id="UP001596023">
    <property type="component" value="Unassembled WGS sequence"/>
</dbReference>
<evidence type="ECO:0000313" key="2">
    <source>
        <dbReference type="Proteomes" id="UP001596023"/>
    </source>
</evidence>